<proteinExistence type="predicted"/>
<gene>
    <name evidence="1" type="ORF">HPB50_003015</name>
</gene>
<evidence type="ECO:0000313" key="1">
    <source>
        <dbReference type="EMBL" id="KAH6940615.1"/>
    </source>
</evidence>
<protein>
    <submittedName>
        <fullName evidence="1">Uncharacterized protein</fullName>
    </submittedName>
</protein>
<dbReference type="Proteomes" id="UP000821845">
    <property type="component" value="Chromosome 11"/>
</dbReference>
<accession>A0ACB7T118</accession>
<organism evidence="1 2">
    <name type="scientific">Hyalomma asiaticum</name>
    <name type="common">Tick</name>
    <dbReference type="NCBI Taxonomy" id="266040"/>
    <lineage>
        <taxon>Eukaryota</taxon>
        <taxon>Metazoa</taxon>
        <taxon>Ecdysozoa</taxon>
        <taxon>Arthropoda</taxon>
        <taxon>Chelicerata</taxon>
        <taxon>Arachnida</taxon>
        <taxon>Acari</taxon>
        <taxon>Parasitiformes</taxon>
        <taxon>Ixodida</taxon>
        <taxon>Ixodoidea</taxon>
        <taxon>Ixodidae</taxon>
        <taxon>Hyalomminae</taxon>
        <taxon>Hyalomma</taxon>
    </lineage>
</organism>
<sequence>MEPSAGGDVTLAQIQTALFGLSVNCALYAATYMAATSACVDGGLLAEFARRSVRSQVHLRFPRGAHARALSYARCFAAGVFLGALFLGMMPAVRLAVEEAQEKYATLVGAFPVAEALVFVGFCGAVYLDGRIRSTNRSAGTPPSVSARELPVVPRAEPTPRSSGADIVDSPHNSRTRLLREGSPQRNEEHVRYAVATPSQHDVVSEPPPYCADDNHTDGPSAACRLAFIVGAMAVNSVLEGLMLGHQPVLRPYSLEQPFMQQKAAKLMWLVVGLYMHKTLTTAAVAMYAAAMEHSSFVSASAGLVVASTVPAGQMAALVIGREIDSLHKLLVLALAVGTFFYVTLTEVLPPELSRQQDRIVKVTFMIIGFALIATATITSNHIAHVYG</sequence>
<dbReference type="EMBL" id="CM023491">
    <property type="protein sequence ID" value="KAH6940615.1"/>
    <property type="molecule type" value="Genomic_DNA"/>
</dbReference>
<reference evidence="1" key="1">
    <citation type="submission" date="2020-05" db="EMBL/GenBank/DDBJ databases">
        <title>Large-scale comparative analyses of tick genomes elucidate their genetic diversity and vector capacities.</title>
        <authorList>
            <person name="Jia N."/>
            <person name="Wang J."/>
            <person name="Shi W."/>
            <person name="Du L."/>
            <person name="Sun Y."/>
            <person name="Zhan W."/>
            <person name="Jiang J."/>
            <person name="Wang Q."/>
            <person name="Zhang B."/>
            <person name="Ji P."/>
            <person name="Sakyi L.B."/>
            <person name="Cui X."/>
            <person name="Yuan T."/>
            <person name="Jiang B."/>
            <person name="Yang W."/>
            <person name="Lam T.T.-Y."/>
            <person name="Chang Q."/>
            <person name="Ding S."/>
            <person name="Wang X."/>
            <person name="Zhu J."/>
            <person name="Ruan X."/>
            <person name="Zhao L."/>
            <person name="Wei J."/>
            <person name="Que T."/>
            <person name="Du C."/>
            <person name="Cheng J."/>
            <person name="Dai P."/>
            <person name="Han X."/>
            <person name="Huang E."/>
            <person name="Gao Y."/>
            <person name="Liu J."/>
            <person name="Shao H."/>
            <person name="Ye R."/>
            <person name="Li L."/>
            <person name="Wei W."/>
            <person name="Wang X."/>
            <person name="Wang C."/>
            <person name="Yang T."/>
            <person name="Huo Q."/>
            <person name="Li W."/>
            <person name="Guo W."/>
            <person name="Chen H."/>
            <person name="Zhou L."/>
            <person name="Ni X."/>
            <person name="Tian J."/>
            <person name="Zhou Y."/>
            <person name="Sheng Y."/>
            <person name="Liu T."/>
            <person name="Pan Y."/>
            <person name="Xia L."/>
            <person name="Li J."/>
            <person name="Zhao F."/>
            <person name="Cao W."/>
        </authorList>
    </citation>
    <scope>NUCLEOTIDE SEQUENCE</scope>
    <source>
        <strain evidence="1">Hyas-2018</strain>
    </source>
</reference>
<keyword evidence="2" id="KW-1185">Reference proteome</keyword>
<comment type="caution">
    <text evidence="1">The sequence shown here is derived from an EMBL/GenBank/DDBJ whole genome shotgun (WGS) entry which is preliminary data.</text>
</comment>
<evidence type="ECO:0000313" key="2">
    <source>
        <dbReference type="Proteomes" id="UP000821845"/>
    </source>
</evidence>
<name>A0ACB7T118_HYAAI</name>